<organism evidence="2 3">
    <name type="scientific">Cuscuta australis</name>
    <dbReference type="NCBI Taxonomy" id="267555"/>
    <lineage>
        <taxon>Eukaryota</taxon>
        <taxon>Viridiplantae</taxon>
        <taxon>Streptophyta</taxon>
        <taxon>Embryophyta</taxon>
        <taxon>Tracheophyta</taxon>
        <taxon>Spermatophyta</taxon>
        <taxon>Magnoliopsida</taxon>
        <taxon>eudicotyledons</taxon>
        <taxon>Gunneridae</taxon>
        <taxon>Pentapetalae</taxon>
        <taxon>asterids</taxon>
        <taxon>lamiids</taxon>
        <taxon>Solanales</taxon>
        <taxon>Convolvulaceae</taxon>
        <taxon>Cuscuteae</taxon>
        <taxon>Cuscuta</taxon>
        <taxon>Cuscuta subgen. Grammica</taxon>
        <taxon>Cuscuta sect. Cleistogrammica</taxon>
    </lineage>
</organism>
<sequence length="126" mass="14130">MGVSGPTGITAQQGPVQTRCARLDRIEKETKTPGELPHLDTPMLGPKRTRSVLDRSRPALHRNSPKTNLCVLGLSYRWAWPTASKTSRISSHPFTISGRLLRSHQTRRAGRGYLLRHQSAKLQARR</sequence>
<evidence type="ECO:0000313" key="3">
    <source>
        <dbReference type="Proteomes" id="UP000249390"/>
    </source>
</evidence>
<keyword evidence="3" id="KW-1185">Reference proteome</keyword>
<evidence type="ECO:0000313" key="2">
    <source>
        <dbReference type="EMBL" id="RAL45244.1"/>
    </source>
</evidence>
<proteinExistence type="predicted"/>
<dbReference type="AlphaFoldDB" id="A0A328DI97"/>
<gene>
    <name evidence="2" type="ORF">DM860_014654</name>
</gene>
<name>A0A328DI97_9ASTE</name>
<protein>
    <submittedName>
        <fullName evidence="2">Uncharacterized protein</fullName>
    </submittedName>
</protein>
<comment type="caution">
    <text evidence="2">The sequence shown here is derived from an EMBL/GenBank/DDBJ whole genome shotgun (WGS) entry which is preliminary data.</text>
</comment>
<dbReference type="Proteomes" id="UP000249390">
    <property type="component" value="Unassembled WGS sequence"/>
</dbReference>
<evidence type="ECO:0000256" key="1">
    <source>
        <dbReference type="SAM" id="MobiDB-lite"/>
    </source>
</evidence>
<accession>A0A328DI97</accession>
<reference evidence="2 3" key="1">
    <citation type="submission" date="2018-06" db="EMBL/GenBank/DDBJ databases">
        <title>The Genome of Cuscuta australis (Dodder) Provides Insight into the Evolution of Plant Parasitism.</title>
        <authorList>
            <person name="Liu H."/>
        </authorList>
    </citation>
    <scope>NUCLEOTIDE SEQUENCE [LARGE SCALE GENOMIC DNA]</scope>
    <source>
        <strain evidence="3">cv. Yunnan</strain>
        <tissue evidence="2">Vines</tissue>
    </source>
</reference>
<dbReference type="EMBL" id="NQVE01000135">
    <property type="protein sequence ID" value="RAL45244.1"/>
    <property type="molecule type" value="Genomic_DNA"/>
</dbReference>
<feature type="region of interest" description="Disordered" evidence="1">
    <location>
        <begin position="25"/>
        <end position="50"/>
    </location>
</feature>